<keyword evidence="2" id="KW-1185">Reference proteome</keyword>
<reference evidence="1" key="2">
    <citation type="journal article" date="2022" name="New Phytol.">
        <title>Evolutionary transition to the ectomycorrhizal habit in the genomes of a hyperdiverse lineage of mushroom-forming fungi.</title>
        <authorList>
            <person name="Looney B."/>
            <person name="Miyauchi S."/>
            <person name="Morin E."/>
            <person name="Drula E."/>
            <person name="Courty P.E."/>
            <person name="Kohler A."/>
            <person name="Kuo A."/>
            <person name="LaButti K."/>
            <person name="Pangilinan J."/>
            <person name="Lipzen A."/>
            <person name="Riley R."/>
            <person name="Andreopoulos W."/>
            <person name="He G."/>
            <person name="Johnson J."/>
            <person name="Nolan M."/>
            <person name="Tritt A."/>
            <person name="Barry K.W."/>
            <person name="Grigoriev I.V."/>
            <person name="Nagy L.G."/>
            <person name="Hibbett D."/>
            <person name="Henrissat B."/>
            <person name="Matheny P.B."/>
            <person name="Labbe J."/>
            <person name="Martin F.M."/>
        </authorList>
    </citation>
    <scope>NUCLEOTIDE SEQUENCE</scope>
    <source>
        <strain evidence="1">HHB10654</strain>
    </source>
</reference>
<organism evidence="1 2">
    <name type="scientific">Artomyces pyxidatus</name>
    <dbReference type="NCBI Taxonomy" id="48021"/>
    <lineage>
        <taxon>Eukaryota</taxon>
        <taxon>Fungi</taxon>
        <taxon>Dikarya</taxon>
        <taxon>Basidiomycota</taxon>
        <taxon>Agaricomycotina</taxon>
        <taxon>Agaricomycetes</taxon>
        <taxon>Russulales</taxon>
        <taxon>Auriscalpiaceae</taxon>
        <taxon>Artomyces</taxon>
    </lineage>
</organism>
<comment type="caution">
    <text evidence="1">The sequence shown here is derived from an EMBL/GenBank/DDBJ whole genome shotgun (WGS) entry which is preliminary data.</text>
</comment>
<sequence length="147" mass="16760">MSTPEFPADCLPLIVAQYSTTGHFRRTEHWAFAVLESRMHATLFELRGTMDTFCFECEPLSAFERAPGLRGGAHVGWVPRARLQDGWLRAQLARSRGVKHDGGAYCKAEGVVFEKVREEWLKRELKADYGRSETGEDTVEERLFPKL</sequence>
<evidence type="ECO:0000313" key="2">
    <source>
        <dbReference type="Proteomes" id="UP000814140"/>
    </source>
</evidence>
<proteinExistence type="predicted"/>
<dbReference type="Proteomes" id="UP000814140">
    <property type="component" value="Unassembled WGS sequence"/>
</dbReference>
<reference evidence="1" key="1">
    <citation type="submission" date="2021-03" db="EMBL/GenBank/DDBJ databases">
        <authorList>
            <consortium name="DOE Joint Genome Institute"/>
            <person name="Ahrendt S."/>
            <person name="Looney B.P."/>
            <person name="Miyauchi S."/>
            <person name="Morin E."/>
            <person name="Drula E."/>
            <person name="Courty P.E."/>
            <person name="Chicoki N."/>
            <person name="Fauchery L."/>
            <person name="Kohler A."/>
            <person name="Kuo A."/>
            <person name="Labutti K."/>
            <person name="Pangilinan J."/>
            <person name="Lipzen A."/>
            <person name="Riley R."/>
            <person name="Andreopoulos W."/>
            <person name="He G."/>
            <person name="Johnson J."/>
            <person name="Barry K.W."/>
            <person name="Grigoriev I.V."/>
            <person name="Nagy L."/>
            <person name="Hibbett D."/>
            <person name="Henrissat B."/>
            <person name="Matheny P.B."/>
            <person name="Labbe J."/>
            <person name="Martin F."/>
        </authorList>
    </citation>
    <scope>NUCLEOTIDE SEQUENCE</scope>
    <source>
        <strain evidence="1">HHB10654</strain>
    </source>
</reference>
<dbReference type="EMBL" id="MU277264">
    <property type="protein sequence ID" value="KAI0056467.1"/>
    <property type="molecule type" value="Genomic_DNA"/>
</dbReference>
<gene>
    <name evidence="1" type="ORF">BV25DRAFT_1832242</name>
</gene>
<protein>
    <submittedName>
        <fullName evidence="1">Uncharacterized protein</fullName>
    </submittedName>
</protein>
<evidence type="ECO:0000313" key="1">
    <source>
        <dbReference type="EMBL" id="KAI0056467.1"/>
    </source>
</evidence>
<accession>A0ACB8SJP7</accession>
<name>A0ACB8SJP7_9AGAM</name>